<dbReference type="Gene3D" id="3.90.1150.10">
    <property type="entry name" value="Aspartate Aminotransferase, domain 1"/>
    <property type="match status" value="1"/>
</dbReference>
<protein>
    <recommendedName>
        <fullName evidence="12">Serine hydroxymethyltransferase</fullName>
        <shortName evidence="12">SHMT</shortName>
        <shortName evidence="12">Serine methylase</shortName>
        <ecNumber evidence="12">2.1.2.1</ecNumber>
    </recommendedName>
</protein>
<dbReference type="AlphaFoldDB" id="A0A1H2TNW1"/>
<dbReference type="HAMAP" id="MF_00051">
    <property type="entry name" value="SHMT"/>
    <property type="match status" value="1"/>
</dbReference>
<dbReference type="GO" id="GO:0005829">
    <property type="term" value="C:cytosol"/>
    <property type="evidence" value="ECO:0007669"/>
    <property type="project" value="TreeGrafter"/>
</dbReference>
<dbReference type="STRING" id="1122204.SAMN05421781_1500"/>
<evidence type="ECO:0000256" key="13">
    <source>
        <dbReference type="PIRSR" id="PIRSR000412-50"/>
    </source>
</evidence>
<dbReference type="InterPro" id="IPR015424">
    <property type="entry name" value="PyrdxlP-dep_Trfase"/>
</dbReference>
<evidence type="ECO:0000256" key="8">
    <source>
        <dbReference type="ARBA" id="ARBA00022605"/>
    </source>
</evidence>
<dbReference type="Gene3D" id="3.40.640.10">
    <property type="entry name" value="Type I PLP-dependent aspartate aminotransferase-like (Major domain)"/>
    <property type="match status" value="1"/>
</dbReference>
<evidence type="ECO:0000313" key="15">
    <source>
        <dbReference type="EMBL" id="SDW45530.1"/>
    </source>
</evidence>
<reference evidence="15 16" key="1">
    <citation type="submission" date="2016-10" db="EMBL/GenBank/DDBJ databases">
        <authorList>
            <person name="de Groot N.N."/>
        </authorList>
    </citation>
    <scope>NUCLEOTIDE SEQUENCE [LARGE SCALE GENOMIC DNA]</scope>
    <source>
        <strain evidence="15 16">DSM 23126</strain>
    </source>
</reference>
<keyword evidence="6 12" id="KW-0963">Cytoplasm</keyword>
<dbReference type="FunFam" id="3.40.640.10:FF:000001">
    <property type="entry name" value="Serine hydroxymethyltransferase"/>
    <property type="match status" value="1"/>
</dbReference>
<dbReference type="PIRSF" id="PIRSF000412">
    <property type="entry name" value="SHMT"/>
    <property type="match status" value="1"/>
</dbReference>
<dbReference type="EMBL" id="FNNC01000002">
    <property type="protein sequence ID" value="SDW45530.1"/>
    <property type="molecule type" value="Genomic_DNA"/>
</dbReference>
<dbReference type="CDD" id="cd00378">
    <property type="entry name" value="SHMT"/>
    <property type="match status" value="1"/>
</dbReference>
<comment type="cofactor">
    <cofactor evidence="2 12 13">
        <name>pyridoxal 5'-phosphate</name>
        <dbReference type="ChEBI" id="CHEBI:597326"/>
    </cofactor>
</comment>
<evidence type="ECO:0000259" key="14">
    <source>
        <dbReference type="Pfam" id="PF00464"/>
    </source>
</evidence>
<evidence type="ECO:0000256" key="1">
    <source>
        <dbReference type="ARBA" id="ARBA00001528"/>
    </source>
</evidence>
<evidence type="ECO:0000313" key="16">
    <source>
        <dbReference type="Proteomes" id="UP000199488"/>
    </source>
</evidence>
<comment type="function">
    <text evidence="11">Catalyzes the reversible interconversion of serine and glycine with tetrahydrofolate (THF) serving as the one-carbon carrier. This reaction serves as the major source of one-carbon groups required for the biosynthesis of purines, thymidylate, methionine, and other important biomolecules. Also exhibits THF-independent aldolase activity toward beta-hydroxyamino acids, producing glycine and aldehydes, via a retro-aldol mechanism. Thus, is able to catalyze the cleavage of L-allo-threonine.</text>
</comment>
<dbReference type="PANTHER" id="PTHR11680:SF35">
    <property type="entry name" value="SERINE HYDROXYMETHYLTRANSFERASE 1"/>
    <property type="match status" value="1"/>
</dbReference>
<feature type="site" description="Plays an important role in substrate specificity" evidence="12">
    <location>
        <position position="231"/>
    </location>
</feature>
<sequence length="419" mass="45873">METKVNAESVQTQDPAIFEAMQKELGRQRDKIELIASENFTSRAVMEAQGSVLTNKYAEGYPNRRYYGGCEHVDTVEQLAIDRAKELFSAEYANVQPHSGAQANMAVYYTILNHGDTVLGMNLSHGGHLTHGSPVNFSGVQYNFVEYGVTKEDQMIDYDEVLRVAKETQPKLIVAGASAYPREIDFKKFREIADEVDAYLMVDMAHIAGLVAAGVHQNPVPHSHFVTTTTHKTLRGPRGGLVLCKEEFGKKIDKAVFPGLQGGPLMHVIAAKAVAFGEALQKDFVTYSENVVKNARSLSDSLQNEGVTVVSGGTDNHLVLMDTRSLELTGKIAEKALDEVGLTANKNAIPYDPEKPFVTSGIRLGSAAVTSRGFGEGEMKEIGAIIAYTLKNHEDEDALKEAAERVKALTGRFPIYEYL</sequence>
<dbReference type="GO" id="GO:0019264">
    <property type="term" value="P:glycine biosynthetic process from serine"/>
    <property type="evidence" value="ECO:0007669"/>
    <property type="project" value="UniProtKB-UniRule"/>
</dbReference>
<dbReference type="PROSITE" id="PS00096">
    <property type="entry name" value="SHMT"/>
    <property type="match status" value="1"/>
</dbReference>
<dbReference type="FunFam" id="3.90.1150.10:FF:000003">
    <property type="entry name" value="Serine hydroxymethyltransferase"/>
    <property type="match status" value="1"/>
</dbReference>
<keyword evidence="10 12" id="KW-0663">Pyridoxal phosphate</keyword>
<name>A0A1H2TNW1_9BACI</name>
<comment type="caution">
    <text evidence="12">Lacks conserved residue(s) required for the propagation of feature annotation.</text>
</comment>
<comment type="pathway">
    <text evidence="12">One-carbon metabolism; tetrahydrofolate interconversion.</text>
</comment>
<dbReference type="UniPathway" id="UPA00288">
    <property type="reaction ID" value="UER01023"/>
</dbReference>
<keyword evidence="8 12" id="KW-0028">Amino-acid biosynthesis</keyword>
<evidence type="ECO:0000256" key="12">
    <source>
        <dbReference type="HAMAP-Rule" id="MF_00051"/>
    </source>
</evidence>
<dbReference type="Pfam" id="PF00464">
    <property type="entry name" value="SHMT"/>
    <property type="match status" value="1"/>
</dbReference>
<dbReference type="GO" id="GO:0030170">
    <property type="term" value="F:pyridoxal phosphate binding"/>
    <property type="evidence" value="ECO:0007669"/>
    <property type="project" value="UniProtKB-UniRule"/>
</dbReference>
<dbReference type="GO" id="GO:0032259">
    <property type="term" value="P:methylation"/>
    <property type="evidence" value="ECO:0007669"/>
    <property type="project" value="UniProtKB-KW"/>
</dbReference>
<dbReference type="Proteomes" id="UP000199488">
    <property type="component" value="Unassembled WGS sequence"/>
</dbReference>
<comment type="pathway">
    <text evidence="12">Amino-acid biosynthesis; glycine biosynthesis; glycine from L-serine: step 1/1.</text>
</comment>
<feature type="modified residue" description="N6-(pyridoxal phosphate)lysine" evidence="12 13">
    <location>
        <position position="232"/>
    </location>
</feature>
<comment type="similarity">
    <text evidence="4 12">Belongs to the SHMT family.</text>
</comment>
<dbReference type="EC" id="2.1.2.1" evidence="12"/>
<dbReference type="GO" id="GO:0008168">
    <property type="term" value="F:methyltransferase activity"/>
    <property type="evidence" value="ECO:0007669"/>
    <property type="project" value="UniProtKB-KW"/>
</dbReference>
<organism evidence="15 16">
    <name type="scientific">Marinococcus luteus</name>
    <dbReference type="NCBI Taxonomy" id="1122204"/>
    <lineage>
        <taxon>Bacteria</taxon>
        <taxon>Bacillati</taxon>
        <taxon>Bacillota</taxon>
        <taxon>Bacilli</taxon>
        <taxon>Bacillales</taxon>
        <taxon>Bacillaceae</taxon>
        <taxon>Marinococcus</taxon>
    </lineage>
</organism>
<evidence type="ECO:0000256" key="4">
    <source>
        <dbReference type="ARBA" id="ARBA00006376"/>
    </source>
</evidence>
<accession>A0A1H2TNW1</accession>
<dbReference type="InterPro" id="IPR015422">
    <property type="entry name" value="PyrdxlP-dep_Trfase_small"/>
</dbReference>
<feature type="binding site" evidence="12">
    <location>
        <begin position="127"/>
        <end position="129"/>
    </location>
    <ligand>
        <name>(6S)-5,6,7,8-tetrahydrofolate</name>
        <dbReference type="ChEBI" id="CHEBI:57453"/>
    </ligand>
</feature>
<feature type="domain" description="Serine hydroxymethyltransferase-like" evidence="14">
    <location>
        <begin position="11"/>
        <end position="386"/>
    </location>
</feature>
<keyword evidence="15" id="KW-0489">Methyltransferase</keyword>
<dbReference type="InterPro" id="IPR015421">
    <property type="entry name" value="PyrdxlP-dep_Trfase_major"/>
</dbReference>
<comment type="catalytic activity">
    <reaction evidence="1 12">
        <text>(6R)-5,10-methylene-5,6,7,8-tetrahydrofolate + glycine + H2O = (6S)-5,6,7,8-tetrahydrofolate + L-serine</text>
        <dbReference type="Rhea" id="RHEA:15481"/>
        <dbReference type="ChEBI" id="CHEBI:15377"/>
        <dbReference type="ChEBI" id="CHEBI:15636"/>
        <dbReference type="ChEBI" id="CHEBI:33384"/>
        <dbReference type="ChEBI" id="CHEBI:57305"/>
        <dbReference type="ChEBI" id="CHEBI:57453"/>
        <dbReference type="EC" id="2.1.2.1"/>
    </reaction>
</comment>
<comment type="subcellular location">
    <subcellularLocation>
        <location evidence="3 12">Cytoplasm</location>
    </subcellularLocation>
</comment>
<dbReference type="OrthoDB" id="9803846at2"/>
<feature type="binding site" evidence="12">
    <location>
        <position position="123"/>
    </location>
    <ligand>
        <name>(6S)-5,6,7,8-tetrahydrofolate</name>
        <dbReference type="ChEBI" id="CHEBI:57453"/>
    </ligand>
</feature>
<dbReference type="InterPro" id="IPR001085">
    <property type="entry name" value="Ser_HO-MeTrfase"/>
</dbReference>
<evidence type="ECO:0000256" key="11">
    <source>
        <dbReference type="ARBA" id="ARBA00054606"/>
    </source>
</evidence>
<dbReference type="GO" id="GO:0004372">
    <property type="term" value="F:glycine hydroxymethyltransferase activity"/>
    <property type="evidence" value="ECO:0007669"/>
    <property type="project" value="UniProtKB-UniRule"/>
</dbReference>
<keyword evidence="9 12" id="KW-0808">Transferase</keyword>
<comment type="subunit">
    <text evidence="5 12">Homodimer.</text>
</comment>
<evidence type="ECO:0000256" key="5">
    <source>
        <dbReference type="ARBA" id="ARBA00011738"/>
    </source>
</evidence>
<evidence type="ECO:0000256" key="6">
    <source>
        <dbReference type="ARBA" id="ARBA00022490"/>
    </source>
</evidence>
<dbReference type="NCBIfam" id="NF000586">
    <property type="entry name" value="PRK00011.1"/>
    <property type="match status" value="1"/>
</dbReference>
<dbReference type="GO" id="GO:0035999">
    <property type="term" value="P:tetrahydrofolate interconversion"/>
    <property type="evidence" value="ECO:0007669"/>
    <property type="project" value="UniProtKB-UniRule"/>
</dbReference>
<evidence type="ECO:0000256" key="9">
    <source>
        <dbReference type="ARBA" id="ARBA00022679"/>
    </source>
</evidence>
<dbReference type="PANTHER" id="PTHR11680">
    <property type="entry name" value="SERINE HYDROXYMETHYLTRANSFERASE"/>
    <property type="match status" value="1"/>
</dbReference>
<feature type="binding site" evidence="12">
    <location>
        <position position="246"/>
    </location>
    <ligand>
        <name>(6S)-5,6,7,8-tetrahydrofolate</name>
        <dbReference type="ChEBI" id="CHEBI:57453"/>
    </ligand>
</feature>
<evidence type="ECO:0000256" key="7">
    <source>
        <dbReference type="ARBA" id="ARBA00022563"/>
    </source>
</evidence>
<dbReference type="InterPro" id="IPR019798">
    <property type="entry name" value="Ser_HO-MeTrfase_PLP_BS"/>
</dbReference>
<gene>
    <name evidence="12" type="primary">glyA</name>
    <name evidence="15" type="ORF">SAMN05421781_1500</name>
</gene>
<dbReference type="InterPro" id="IPR049943">
    <property type="entry name" value="Ser_HO-MeTrfase-like"/>
</dbReference>
<evidence type="ECO:0000256" key="3">
    <source>
        <dbReference type="ARBA" id="ARBA00004496"/>
    </source>
</evidence>
<dbReference type="RefSeq" id="WP_091613168.1">
    <property type="nucleotide sequence ID" value="NZ_FNNC01000002.1"/>
</dbReference>
<dbReference type="SUPFAM" id="SSF53383">
    <property type="entry name" value="PLP-dependent transferases"/>
    <property type="match status" value="1"/>
</dbReference>
<keyword evidence="7 12" id="KW-0554">One-carbon metabolism</keyword>
<evidence type="ECO:0000256" key="2">
    <source>
        <dbReference type="ARBA" id="ARBA00001933"/>
    </source>
</evidence>
<keyword evidence="16" id="KW-1185">Reference proteome</keyword>
<dbReference type="InterPro" id="IPR039429">
    <property type="entry name" value="SHMT-like_dom"/>
</dbReference>
<dbReference type="UniPathway" id="UPA00193"/>
<evidence type="ECO:0000256" key="10">
    <source>
        <dbReference type="ARBA" id="ARBA00022898"/>
    </source>
</evidence>
<proteinExistence type="inferred from homology"/>